<name>A0A2S8FZG1_9BACT</name>
<accession>A0A2S8FZG1</accession>
<sequence>MSYQVRVSVGPANNALTSKTLKAFSVNENTGIEMLDAMHSPAVTDVTEDIELDEGVLYRLELTTTFEGGSGVVNKLLRARAEQFQFQVDEGKTEPLAVLSWDELSSSSSSSSPSSSSSISSSSSSSG</sequence>
<dbReference type="EMBL" id="PUHY01000005">
    <property type="protein sequence ID" value="PQO37578.1"/>
    <property type="molecule type" value="Genomic_DNA"/>
</dbReference>
<proteinExistence type="predicted"/>
<reference evidence="2 3" key="1">
    <citation type="submission" date="2018-02" db="EMBL/GenBank/DDBJ databases">
        <title>Comparative genomes isolates from brazilian mangrove.</title>
        <authorList>
            <person name="Araujo J.E."/>
            <person name="Taketani R.G."/>
            <person name="Silva M.C.P."/>
            <person name="Loureco M.V."/>
            <person name="Andreote F.D."/>
        </authorList>
    </citation>
    <scope>NUCLEOTIDE SEQUENCE [LARGE SCALE GENOMIC DNA]</scope>
    <source>
        <strain evidence="2 3">Hex-1 MGV</strain>
    </source>
</reference>
<feature type="region of interest" description="Disordered" evidence="1">
    <location>
        <begin position="102"/>
        <end position="127"/>
    </location>
</feature>
<dbReference type="RefSeq" id="WP_105328827.1">
    <property type="nucleotide sequence ID" value="NZ_PUHY01000005.1"/>
</dbReference>
<gene>
    <name evidence="2" type="ORF">C5Y83_06435</name>
</gene>
<dbReference type="Proteomes" id="UP000238322">
    <property type="component" value="Unassembled WGS sequence"/>
</dbReference>
<feature type="compositionally biased region" description="Low complexity" evidence="1">
    <location>
        <begin position="105"/>
        <end position="127"/>
    </location>
</feature>
<organism evidence="2 3">
    <name type="scientific">Blastopirellula marina</name>
    <dbReference type="NCBI Taxonomy" id="124"/>
    <lineage>
        <taxon>Bacteria</taxon>
        <taxon>Pseudomonadati</taxon>
        <taxon>Planctomycetota</taxon>
        <taxon>Planctomycetia</taxon>
        <taxon>Pirellulales</taxon>
        <taxon>Pirellulaceae</taxon>
        <taxon>Blastopirellula</taxon>
    </lineage>
</organism>
<comment type="caution">
    <text evidence="2">The sequence shown here is derived from an EMBL/GenBank/DDBJ whole genome shotgun (WGS) entry which is preliminary data.</text>
</comment>
<evidence type="ECO:0000313" key="3">
    <source>
        <dbReference type="Proteomes" id="UP000238322"/>
    </source>
</evidence>
<protein>
    <submittedName>
        <fullName evidence="2">Uncharacterized protein</fullName>
    </submittedName>
</protein>
<evidence type="ECO:0000256" key="1">
    <source>
        <dbReference type="SAM" id="MobiDB-lite"/>
    </source>
</evidence>
<evidence type="ECO:0000313" key="2">
    <source>
        <dbReference type="EMBL" id="PQO37578.1"/>
    </source>
</evidence>
<dbReference type="AlphaFoldDB" id="A0A2S8FZG1"/>